<evidence type="ECO:0000256" key="2">
    <source>
        <dbReference type="SAM" id="MobiDB-lite"/>
    </source>
</evidence>
<dbReference type="STRING" id="698492.A0A0E9NQ81"/>
<reference evidence="3 4" key="3">
    <citation type="journal article" date="2015" name="Genome Announc.">
        <title>Draft Genome Sequence of the Archiascomycetous Yeast Saitoella complicata.</title>
        <authorList>
            <person name="Yamauchi K."/>
            <person name="Kondo S."/>
            <person name="Hamamoto M."/>
            <person name="Takahashi Y."/>
            <person name="Ogura Y."/>
            <person name="Hayashi T."/>
            <person name="Nishida H."/>
        </authorList>
    </citation>
    <scope>NUCLEOTIDE SEQUENCE [LARGE SCALE GENOMIC DNA]</scope>
    <source>
        <strain evidence="3 4">NRRL Y-17804</strain>
    </source>
</reference>
<protein>
    <recommendedName>
        <fullName evidence="5">Mob1/phocein</fullName>
    </recommendedName>
</protein>
<dbReference type="SUPFAM" id="SSF101152">
    <property type="entry name" value="Mob1/phocein"/>
    <property type="match status" value="1"/>
</dbReference>
<comment type="caution">
    <text evidence="3">The sequence shown here is derived from an EMBL/GenBank/DDBJ whole genome shotgun (WGS) entry which is preliminary data.</text>
</comment>
<feature type="binding site" evidence="1">
    <location>
        <position position="175"/>
    </location>
    <ligand>
        <name>Zn(2+)</name>
        <dbReference type="ChEBI" id="CHEBI:29105"/>
    </ligand>
</feature>
<dbReference type="AlphaFoldDB" id="A0A0E9NQ81"/>
<accession>A0A0E9NQ81</accession>
<reference evidence="3 4" key="1">
    <citation type="journal article" date="2011" name="J. Gen. Appl. Microbiol.">
        <title>Draft genome sequencing of the enigmatic yeast Saitoella complicata.</title>
        <authorList>
            <person name="Nishida H."/>
            <person name="Hamamoto M."/>
            <person name="Sugiyama J."/>
        </authorList>
    </citation>
    <scope>NUCLEOTIDE SEQUENCE [LARGE SCALE GENOMIC DNA]</scope>
    <source>
        <strain evidence="3 4">NRRL Y-17804</strain>
    </source>
</reference>
<feature type="compositionally biased region" description="Low complexity" evidence="2">
    <location>
        <begin position="100"/>
        <end position="115"/>
    </location>
</feature>
<dbReference type="PANTHER" id="PTHR22599">
    <property type="entry name" value="MPS ONE BINDER KINASE ACTIVATOR-LIKE MOB"/>
    <property type="match status" value="1"/>
</dbReference>
<dbReference type="SMART" id="SM01388">
    <property type="entry name" value="Mob1_phocein"/>
    <property type="match status" value="1"/>
</dbReference>
<feature type="compositionally biased region" description="Low complexity" evidence="2">
    <location>
        <begin position="46"/>
        <end position="57"/>
    </location>
</feature>
<feature type="binding site" evidence="1">
    <location>
        <position position="251"/>
    </location>
    <ligand>
        <name>Zn(2+)</name>
        <dbReference type="ChEBI" id="CHEBI:29105"/>
    </ligand>
</feature>
<evidence type="ECO:0000256" key="1">
    <source>
        <dbReference type="PIRSR" id="PIRSR605301-1"/>
    </source>
</evidence>
<feature type="binding site" evidence="1">
    <location>
        <position position="246"/>
    </location>
    <ligand>
        <name>Zn(2+)</name>
        <dbReference type="ChEBI" id="CHEBI:29105"/>
    </ligand>
</feature>
<dbReference type="Proteomes" id="UP000033140">
    <property type="component" value="Unassembled WGS sequence"/>
</dbReference>
<keyword evidence="1" id="KW-0862">Zinc</keyword>
<dbReference type="InterPro" id="IPR005301">
    <property type="entry name" value="MOB_kinase_act_fam"/>
</dbReference>
<organism evidence="3 4">
    <name type="scientific">Saitoella complicata (strain BCRC 22490 / CBS 7301 / JCM 7358 / NBRC 10748 / NRRL Y-17804)</name>
    <dbReference type="NCBI Taxonomy" id="698492"/>
    <lineage>
        <taxon>Eukaryota</taxon>
        <taxon>Fungi</taxon>
        <taxon>Dikarya</taxon>
        <taxon>Ascomycota</taxon>
        <taxon>Taphrinomycotina</taxon>
        <taxon>Taphrinomycotina incertae sedis</taxon>
        <taxon>Saitoella</taxon>
    </lineage>
</organism>
<evidence type="ECO:0008006" key="5">
    <source>
        <dbReference type="Google" id="ProtNLM"/>
    </source>
</evidence>
<evidence type="ECO:0000313" key="4">
    <source>
        <dbReference type="Proteomes" id="UP000033140"/>
    </source>
</evidence>
<dbReference type="OMA" id="QYTARLP"/>
<reference evidence="3 4" key="2">
    <citation type="journal article" date="2014" name="J. Gen. Appl. Microbiol.">
        <title>The early diverging ascomycetous budding yeast Saitoella complicata has three histone deacetylases belonging to the Clr6, Hos2, and Rpd3 lineages.</title>
        <authorList>
            <person name="Nishida H."/>
            <person name="Matsumoto T."/>
            <person name="Kondo S."/>
            <person name="Hamamoto M."/>
            <person name="Yoshikawa H."/>
        </authorList>
    </citation>
    <scope>NUCLEOTIDE SEQUENCE [LARGE SCALE GENOMIC DNA]</scope>
    <source>
        <strain evidence="3 4">NRRL Y-17804</strain>
    </source>
</reference>
<proteinExistence type="predicted"/>
<keyword evidence="4" id="KW-1185">Reference proteome</keyword>
<feature type="region of interest" description="Disordered" evidence="2">
    <location>
        <begin position="29"/>
        <end position="116"/>
    </location>
</feature>
<feature type="binding site" evidence="1">
    <location>
        <position position="180"/>
    </location>
    <ligand>
        <name>Zn(2+)</name>
        <dbReference type="ChEBI" id="CHEBI:29105"/>
    </ligand>
</feature>
<gene>
    <name evidence="3" type="ORF">G7K_5942-t1</name>
</gene>
<dbReference type="Pfam" id="PF03637">
    <property type="entry name" value="Mob1_phocein"/>
    <property type="match status" value="1"/>
</dbReference>
<dbReference type="InterPro" id="IPR036703">
    <property type="entry name" value="MOB_kinase_act_sf"/>
</dbReference>
<dbReference type="Gene3D" id="1.20.140.30">
    <property type="entry name" value="MOB kinase activator"/>
    <property type="match status" value="1"/>
</dbReference>
<sequence>MTVAVRDVSRTMSQQLQYTARLPAGALDAVHHKHSTPSAPPPPPIHSISISPSSNQLPPLPTISSTMSNFFRSMGRRAGKKTQQQQQQQQQAPPPPVPSIPQQQQQRQVQQQQQVEEPEPLFMKQPFARSAIVKGSFKTITALPKYVDPNEWLALNLFEFFQHLSQFWDLTSPSCTQTTCPTTHPTHPPPPQNPPAHIYIPSLLTHLSSLLSSPSHFPTRHAHPFPRNFGQIAREVYAQMWLVFEHVYWRHFEVVVDGGAEAHWNSLFAHFVTFGREFGMGAEQGGMGGGECYCDRGAEMKSWCLMFGVVAAGCELERTLKDTRLRIRMRLRWLGLHISI</sequence>
<keyword evidence="1" id="KW-0479">Metal-binding</keyword>
<feature type="compositionally biased region" description="Polar residues" evidence="2">
    <location>
        <begin position="62"/>
        <end position="71"/>
    </location>
</feature>
<dbReference type="EMBL" id="BACD03000054">
    <property type="protein sequence ID" value="GAO51851.1"/>
    <property type="molecule type" value="Genomic_DNA"/>
</dbReference>
<name>A0A0E9NQ81_SAICN</name>
<evidence type="ECO:0000313" key="3">
    <source>
        <dbReference type="EMBL" id="GAO51851.1"/>
    </source>
</evidence>